<evidence type="ECO:0000256" key="1">
    <source>
        <dbReference type="ARBA" id="ARBA00022723"/>
    </source>
</evidence>
<dbReference type="PANTHER" id="PTHR11820:SF7">
    <property type="entry name" value="ACYLPYRUVASE FAHD1, MITOCHONDRIAL"/>
    <property type="match status" value="1"/>
</dbReference>
<accession>A0A855G379</accession>
<proteinExistence type="predicted"/>
<keyword evidence="1" id="KW-0479">Metal-binding</keyword>
<sequence length="217" mass="24172">MTKIIQIEGQEATLGNIFCIGRNYSEHVKELHNAKPDEPVVFLKPTSSLAQSGDNIKLPSYSRDVHHECELVIYIKEDAIDVDEDKALNYVGGYAIGLDLTARDVQTELKNKGLPWEKAKGFPTAACVSHFIAPEKVGDIQTQDFCLKVNGEIRQQGNSRDMIFSCRQIISYLSRIYGLQAGDIIYTGTPEGVAAIKSGDELELIWPEKVKVKFQVI</sequence>
<dbReference type="GO" id="GO:0016853">
    <property type="term" value="F:isomerase activity"/>
    <property type="evidence" value="ECO:0007669"/>
    <property type="project" value="UniProtKB-KW"/>
</dbReference>
<evidence type="ECO:0000313" key="4">
    <source>
        <dbReference type="Proteomes" id="UP000230463"/>
    </source>
</evidence>
<dbReference type="EMBL" id="MEIU01000001">
    <property type="protein sequence ID" value="PIT62840.1"/>
    <property type="molecule type" value="Genomic_DNA"/>
</dbReference>
<dbReference type="Proteomes" id="UP000230463">
    <property type="component" value="Unassembled WGS sequence"/>
</dbReference>
<dbReference type="Gene3D" id="3.90.850.10">
    <property type="entry name" value="Fumarylacetoacetase-like, C-terminal domain"/>
    <property type="match status" value="1"/>
</dbReference>
<dbReference type="InterPro" id="IPR011234">
    <property type="entry name" value="Fumarylacetoacetase-like_C"/>
</dbReference>
<feature type="domain" description="Fumarylacetoacetase-like C-terminal" evidence="2">
    <location>
        <begin position="17"/>
        <end position="205"/>
    </location>
</feature>
<dbReference type="InterPro" id="IPR036663">
    <property type="entry name" value="Fumarylacetoacetase_C_sf"/>
</dbReference>
<comment type="caution">
    <text evidence="3">The sequence shown here is derived from an EMBL/GenBank/DDBJ whole genome shotgun (WGS) entry which is preliminary data.</text>
</comment>
<dbReference type="RefSeq" id="WP_100123026.1">
    <property type="nucleotide sequence ID" value="NZ_MEIU01000001.1"/>
</dbReference>
<dbReference type="GO" id="GO:0046872">
    <property type="term" value="F:metal ion binding"/>
    <property type="evidence" value="ECO:0007669"/>
    <property type="project" value="UniProtKB-KW"/>
</dbReference>
<dbReference type="NCBIfam" id="NF007967">
    <property type="entry name" value="PRK10691.1"/>
    <property type="match status" value="1"/>
</dbReference>
<name>A0A855G379_9NEIS</name>
<reference evidence="3 4" key="1">
    <citation type="journal article" date="2017" name="MBio">
        <title>Type VI secretion-mediated competition in the bee gut microbiome.</title>
        <authorList>
            <person name="Steele M.I."/>
            <person name="Kwong W.K."/>
            <person name="Powell J.E."/>
            <person name="Whiteley M."/>
            <person name="Moran N.A."/>
        </authorList>
    </citation>
    <scope>NUCLEOTIDE SEQUENCE [LARGE SCALE GENOMIC DNA]</scope>
    <source>
        <strain evidence="3 4">HK3</strain>
    </source>
</reference>
<organism evidence="3 4">
    <name type="scientific">Snodgrassella alvi</name>
    <dbReference type="NCBI Taxonomy" id="1196083"/>
    <lineage>
        <taxon>Bacteria</taxon>
        <taxon>Pseudomonadati</taxon>
        <taxon>Pseudomonadota</taxon>
        <taxon>Betaproteobacteria</taxon>
        <taxon>Neisseriales</taxon>
        <taxon>Neisseriaceae</taxon>
        <taxon>Snodgrassella</taxon>
    </lineage>
</organism>
<evidence type="ECO:0000313" key="3">
    <source>
        <dbReference type="EMBL" id="PIT62840.1"/>
    </source>
</evidence>
<protein>
    <submittedName>
        <fullName evidence="3">Isomerase/hydrolase</fullName>
    </submittedName>
</protein>
<gene>
    <name evidence="3" type="ORF">BHC57_00100</name>
</gene>
<evidence type="ECO:0000259" key="2">
    <source>
        <dbReference type="Pfam" id="PF01557"/>
    </source>
</evidence>
<dbReference type="AlphaFoldDB" id="A0A855G379"/>
<dbReference type="SUPFAM" id="SSF56529">
    <property type="entry name" value="FAH"/>
    <property type="match status" value="1"/>
</dbReference>
<dbReference type="PANTHER" id="PTHR11820">
    <property type="entry name" value="ACYLPYRUVASE"/>
    <property type="match status" value="1"/>
</dbReference>
<dbReference type="Pfam" id="PF01557">
    <property type="entry name" value="FAA_hydrolase"/>
    <property type="match status" value="1"/>
</dbReference>
<keyword evidence="3" id="KW-0413">Isomerase</keyword>
<keyword evidence="3" id="KW-0378">Hydrolase</keyword>
<dbReference type="GO" id="GO:0018773">
    <property type="term" value="F:acetylpyruvate hydrolase activity"/>
    <property type="evidence" value="ECO:0007669"/>
    <property type="project" value="TreeGrafter"/>
</dbReference>